<dbReference type="InterPro" id="IPR050377">
    <property type="entry name" value="Radical_SAM_PqqE_MftC-like"/>
</dbReference>
<dbReference type="InterPro" id="IPR040088">
    <property type="entry name" value="MJ0103-like"/>
</dbReference>
<feature type="domain" description="Radical SAM core" evidence="5">
    <location>
        <begin position="79"/>
        <end position="312"/>
    </location>
</feature>
<dbReference type="CDD" id="cd01335">
    <property type="entry name" value="Radical_SAM"/>
    <property type="match status" value="1"/>
</dbReference>
<accession>Q0W7A6</accession>
<dbReference type="Proteomes" id="UP000000663">
    <property type="component" value="Chromosome"/>
</dbReference>
<dbReference type="Gene3D" id="3.20.20.70">
    <property type="entry name" value="Aldolase class I"/>
    <property type="match status" value="1"/>
</dbReference>
<evidence type="ECO:0000256" key="3">
    <source>
        <dbReference type="ARBA" id="ARBA00023004"/>
    </source>
</evidence>
<dbReference type="KEGG" id="rci:RCIX269"/>
<dbReference type="PANTHER" id="PTHR11228">
    <property type="entry name" value="RADICAL SAM DOMAIN PROTEIN"/>
    <property type="match status" value="1"/>
</dbReference>
<dbReference type="GO" id="GO:0046872">
    <property type="term" value="F:metal ion binding"/>
    <property type="evidence" value="ECO:0007669"/>
    <property type="project" value="UniProtKB-KW"/>
</dbReference>
<dbReference type="InterPro" id="IPR006638">
    <property type="entry name" value="Elp3/MiaA/NifB-like_rSAM"/>
</dbReference>
<evidence type="ECO:0000256" key="1">
    <source>
        <dbReference type="ARBA" id="ARBA00022691"/>
    </source>
</evidence>
<dbReference type="GO" id="GO:0003824">
    <property type="term" value="F:catalytic activity"/>
    <property type="evidence" value="ECO:0007669"/>
    <property type="project" value="InterPro"/>
</dbReference>
<keyword evidence="7" id="KW-1185">Reference proteome</keyword>
<proteinExistence type="predicted"/>
<dbReference type="InterPro" id="IPR058240">
    <property type="entry name" value="rSAM_sf"/>
</dbReference>
<keyword evidence="1" id="KW-0949">S-adenosyl-L-methionine</keyword>
<dbReference type="PATRIC" id="fig|351160.9.peg.2497"/>
<dbReference type="EMBL" id="AM114193">
    <property type="protein sequence ID" value="CAJ35737.1"/>
    <property type="molecule type" value="Genomic_DNA"/>
</dbReference>
<dbReference type="AlphaFoldDB" id="Q0W7A6"/>
<evidence type="ECO:0000256" key="2">
    <source>
        <dbReference type="ARBA" id="ARBA00022723"/>
    </source>
</evidence>
<dbReference type="SMART" id="SM00729">
    <property type="entry name" value="Elp3"/>
    <property type="match status" value="1"/>
</dbReference>
<dbReference type="PROSITE" id="PS51918">
    <property type="entry name" value="RADICAL_SAM"/>
    <property type="match status" value="1"/>
</dbReference>
<protein>
    <recommendedName>
        <fullName evidence="5">Radical SAM core domain-containing protein</fullName>
    </recommendedName>
</protein>
<evidence type="ECO:0000313" key="6">
    <source>
        <dbReference type="EMBL" id="CAJ35737.1"/>
    </source>
</evidence>
<dbReference type="RefSeq" id="WP_012036762.1">
    <property type="nucleotide sequence ID" value="NC_009464.1"/>
</dbReference>
<name>Q0W7A6_METAR</name>
<dbReference type="SFLD" id="SFLDS00029">
    <property type="entry name" value="Radical_SAM"/>
    <property type="match status" value="1"/>
</dbReference>
<dbReference type="GeneID" id="5143113"/>
<keyword evidence="2" id="KW-0479">Metal-binding</keyword>
<dbReference type="PANTHER" id="PTHR11228:SF35">
    <property type="entry name" value="MOLYBDENUM COFACTOR BIOSYNTHESIS PROTEIN A-RELATED"/>
    <property type="match status" value="1"/>
</dbReference>
<evidence type="ECO:0000259" key="5">
    <source>
        <dbReference type="PROSITE" id="PS51918"/>
    </source>
</evidence>
<organism evidence="6 7">
    <name type="scientific">Methanocella arvoryzae (strain DSM 22066 / NBRC 105507 / MRE50)</name>
    <dbReference type="NCBI Taxonomy" id="351160"/>
    <lineage>
        <taxon>Archaea</taxon>
        <taxon>Methanobacteriati</taxon>
        <taxon>Methanobacteriota</taxon>
        <taxon>Stenosarchaea group</taxon>
        <taxon>Methanomicrobia</taxon>
        <taxon>Methanocellales</taxon>
        <taxon>Methanocellaceae</taxon>
        <taxon>Methanocella</taxon>
    </lineage>
</organism>
<evidence type="ECO:0000313" key="7">
    <source>
        <dbReference type="Proteomes" id="UP000000663"/>
    </source>
</evidence>
<evidence type="ECO:0000256" key="4">
    <source>
        <dbReference type="ARBA" id="ARBA00023014"/>
    </source>
</evidence>
<dbReference type="OrthoDB" id="371936at2157"/>
<dbReference type="SUPFAM" id="SSF102114">
    <property type="entry name" value="Radical SAM enzymes"/>
    <property type="match status" value="1"/>
</dbReference>
<dbReference type="STRING" id="351160.RCIX269"/>
<dbReference type="InterPro" id="IPR013785">
    <property type="entry name" value="Aldolase_TIM"/>
</dbReference>
<dbReference type="Pfam" id="PF04055">
    <property type="entry name" value="Radical_SAM"/>
    <property type="match status" value="1"/>
</dbReference>
<keyword evidence="3" id="KW-0408">Iron</keyword>
<reference evidence="6 7" key="1">
    <citation type="journal article" date="2006" name="Science">
        <title>Genome of rice cluster I archaea -- the key methane producers in the rice rhizosphere.</title>
        <authorList>
            <person name="Erkel C."/>
            <person name="Kube M."/>
            <person name="Reinhardt R."/>
            <person name="Liesack W."/>
        </authorList>
    </citation>
    <scope>NUCLEOTIDE SEQUENCE [LARGE SCALE GENOMIC DNA]</scope>
    <source>
        <strain evidence="7">DSM 22066 / NBRC 105507 / MRE50</strain>
    </source>
</reference>
<sequence>MIFSEVYDEGNDRVFVLRDTIEVRVPHQFYTKLSKKYSDEEIVSMHEPKVLKHHCTHRPLVYVTKESEIPLIGHTAFGLIDRGTNLIQVRPISGCNLNCIFCSVDEGHTQTRQTDFIVDTDYLVEEFAKLAALKGDDIEAHIDGQGEPFLYPYMVELLEKLRKVPGVKVISAQSNGMVLDEEKIKAMSGLLDRINLSLSSMDERTGQILAGTKKFSVEHVKNVARWCLENDIDVLLAPVWVPGFNDGEIEKIIEFGLEIGVGRKYPGFGIQNYVRYQFGKKVRGKPLRFDQFFEKLEEFERKYDLHLRLTPQDFGIHKAKSLPRAFRKGDLVKVQIVAPGRVFGEMLAVASGRVIGVLTDKPVGSHITAEITRTTDNVYNAVLR</sequence>
<dbReference type="SFLD" id="SFLDG01110">
    <property type="entry name" value="Uncharacterised_Radical_SAM_Su"/>
    <property type="match status" value="1"/>
</dbReference>
<dbReference type="GO" id="GO:0051536">
    <property type="term" value="F:iron-sulfur cluster binding"/>
    <property type="evidence" value="ECO:0007669"/>
    <property type="project" value="UniProtKB-KW"/>
</dbReference>
<keyword evidence="4" id="KW-0411">Iron-sulfur</keyword>
<dbReference type="eggNOG" id="arCOG00951">
    <property type="taxonomic scope" value="Archaea"/>
</dbReference>
<dbReference type="SFLD" id="SFLDG01067">
    <property type="entry name" value="SPASM/twitch_domain_containing"/>
    <property type="match status" value="1"/>
</dbReference>
<dbReference type="InterPro" id="IPR007197">
    <property type="entry name" value="rSAM"/>
</dbReference>
<gene>
    <name evidence="6" type="ORF">RCIX269</name>
</gene>